<dbReference type="EC" id="5.1.3.13" evidence="1"/>
<dbReference type="Proteomes" id="UP000054526">
    <property type="component" value="Unassembled WGS sequence"/>
</dbReference>
<protein>
    <recommendedName>
        <fullName evidence="1">dTDP-4-dehydrorhamnose 3,5-epimerase</fullName>
        <ecNumber evidence="1">5.1.3.13</ecNumber>
    </recommendedName>
    <alternativeName>
        <fullName evidence="1">Thymidine diphospho-4-keto-rhamnose 3,5-epimerase</fullName>
    </alternativeName>
</protein>
<evidence type="ECO:0000313" key="2">
    <source>
        <dbReference type="EMBL" id="KIL36984.1"/>
    </source>
</evidence>
<sequence length="187" mass="21475">MIIKPRDLAGVYEIDLSPVFDSRGYFKRVYDEEIFKSFGLERHWIQENHSLSVKKGTVRGLHFQFPPFTESKLVRVTKGAIMDVFVDLRIDSPTFGGWDRIELTDDNHKMIYIPRGFAHGFCTLTDSCEVVYKVDNVYSPQHEGGLFWMDESLRINWPVTNPIISNKDAALPSFKDFSSNHGGIIVN</sequence>
<comment type="catalytic activity">
    <reaction evidence="1">
        <text>dTDP-4-dehydro-6-deoxy-alpha-D-glucose = dTDP-4-dehydro-beta-L-rhamnose</text>
        <dbReference type="Rhea" id="RHEA:16969"/>
        <dbReference type="ChEBI" id="CHEBI:57649"/>
        <dbReference type="ChEBI" id="CHEBI:62830"/>
        <dbReference type="EC" id="5.1.3.13"/>
    </reaction>
</comment>
<keyword evidence="1" id="KW-0413">Isomerase</keyword>
<organism evidence="2 3">
    <name type="scientific">Cohnella kolymensis</name>
    <dbReference type="NCBI Taxonomy" id="1590652"/>
    <lineage>
        <taxon>Bacteria</taxon>
        <taxon>Bacillati</taxon>
        <taxon>Bacillota</taxon>
        <taxon>Bacilli</taxon>
        <taxon>Bacillales</taxon>
        <taxon>Paenibacillaceae</taxon>
        <taxon>Cohnella</taxon>
    </lineage>
</organism>
<evidence type="ECO:0000256" key="1">
    <source>
        <dbReference type="RuleBase" id="RU364069"/>
    </source>
</evidence>
<dbReference type="RefSeq" id="WP_041060258.1">
    <property type="nucleotide sequence ID" value="NZ_JXAL01000003.1"/>
</dbReference>
<gene>
    <name evidence="2" type="ORF">SD71_04635</name>
</gene>
<dbReference type="Pfam" id="PF00908">
    <property type="entry name" value="dTDP_sugar_isom"/>
    <property type="match status" value="1"/>
</dbReference>
<dbReference type="InterPro" id="IPR000888">
    <property type="entry name" value="RmlC-like"/>
</dbReference>
<dbReference type="EMBL" id="JXAL01000003">
    <property type="protein sequence ID" value="KIL36984.1"/>
    <property type="molecule type" value="Genomic_DNA"/>
</dbReference>
<dbReference type="PANTHER" id="PTHR21047:SF2">
    <property type="entry name" value="THYMIDINE DIPHOSPHO-4-KETO-RHAMNOSE 3,5-EPIMERASE"/>
    <property type="match status" value="1"/>
</dbReference>
<proteinExistence type="inferred from homology"/>
<name>A0ABR5A7I3_9BACL</name>
<evidence type="ECO:0000313" key="3">
    <source>
        <dbReference type="Proteomes" id="UP000054526"/>
    </source>
</evidence>
<keyword evidence="3" id="KW-1185">Reference proteome</keyword>
<dbReference type="SUPFAM" id="SSF51182">
    <property type="entry name" value="RmlC-like cupins"/>
    <property type="match status" value="1"/>
</dbReference>
<dbReference type="CDD" id="cd00438">
    <property type="entry name" value="cupin_RmlC"/>
    <property type="match status" value="1"/>
</dbReference>
<comment type="function">
    <text evidence="1">Catalyzes the epimerization of the C3' and C5'positions of dTDP-6-deoxy-D-xylo-4-hexulose, forming dTDP-6-deoxy-L-lyxo-4-hexulose.</text>
</comment>
<dbReference type="NCBIfam" id="TIGR01221">
    <property type="entry name" value="rmlC"/>
    <property type="match status" value="1"/>
</dbReference>
<comment type="caution">
    <text evidence="2">The sequence shown here is derived from an EMBL/GenBank/DDBJ whole genome shotgun (WGS) entry which is preliminary data.</text>
</comment>
<comment type="pathway">
    <text evidence="1">Carbohydrate biosynthesis; dTDP-L-rhamnose biosynthesis.</text>
</comment>
<comment type="subunit">
    <text evidence="1">Homodimer.</text>
</comment>
<dbReference type="InterPro" id="IPR011051">
    <property type="entry name" value="RmlC_Cupin_sf"/>
</dbReference>
<accession>A0ABR5A7I3</accession>
<dbReference type="InterPro" id="IPR014710">
    <property type="entry name" value="RmlC-like_jellyroll"/>
</dbReference>
<dbReference type="PANTHER" id="PTHR21047">
    <property type="entry name" value="DTDP-6-DEOXY-D-GLUCOSE-3,5 EPIMERASE"/>
    <property type="match status" value="1"/>
</dbReference>
<reference evidence="2 3" key="1">
    <citation type="submission" date="2014-12" db="EMBL/GenBank/DDBJ databases">
        <title>Draft genome sequence of Cohnella kolymensis strain B-2846.</title>
        <authorList>
            <person name="Karlyshev A.V."/>
            <person name="Kudryashova E.B."/>
        </authorList>
    </citation>
    <scope>NUCLEOTIDE SEQUENCE [LARGE SCALE GENOMIC DNA]</scope>
    <source>
        <strain evidence="2 3">VKM B-2846</strain>
    </source>
</reference>
<comment type="similarity">
    <text evidence="1">Belongs to the dTDP-4-dehydrorhamnose 3,5-epimerase family.</text>
</comment>
<dbReference type="Gene3D" id="2.60.120.10">
    <property type="entry name" value="Jelly Rolls"/>
    <property type="match status" value="1"/>
</dbReference>